<protein>
    <submittedName>
        <fullName evidence="8">SusD family protein</fullName>
    </submittedName>
</protein>
<organism evidence="8 9">
    <name type="scientific">Sphingobacterium nematocida</name>
    <dbReference type="NCBI Taxonomy" id="1513896"/>
    <lineage>
        <taxon>Bacteria</taxon>
        <taxon>Pseudomonadati</taxon>
        <taxon>Bacteroidota</taxon>
        <taxon>Sphingobacteriia</taxon>
        <taxon>Sphingobacteriales</taxon>
        <taxon>Sphingobacteriaceae</taxon>
        <taxon>Sphingobacterium</taxon>
    </lineage>
</organism>
<accession>A0A1T5ATV0</accession>
<dbReference type="Pfam" id="PF07980">
    <property type="entry name" value="SusD_RagB"/>
    <property type="match status" value="1"/>
</dbReference>
<comment type="similarity">
    <text evidence="2">Belongs to the SusD family.</text>
</comment>
<dbReference type="Pfam" id="PF14322">
    <property type="entry name" value="SusD-like_3"/>
    <property type="match status" value="1"/>
</dbReference>
<evidence type="ECO:0000256" key="1">
    <source>
        <dbReference type="ARBA" id="ARBA00004442"/>
    </source>
</evidence>
<evidence type="ECO:0000256" key="3">
    <source>
        <dbReference type="ARBA" id="ARBA00022729"/>
    </source>
</evidence>
<dbReference type="RefSeq" id="WP_079640518.1">
    <property type="nucleotide sequence ID" value="NZ_FUZF01000001.1"/>
</dbReference>
<evidence type="ECO:0000313" key="9">
    <source>
        <dbReference type="Proteomes" id="UP000190150"/>
    </source>
</evidence>
<dbReference type="SUPFAM" id="SSF48452">
    <property type="entry name" value="TPR-like"/>
    <property type="match status" value="1"/>
</dbReference>
<feature type="domain" description="SusD-like N-terminal" evidence="7">
    <location>
        <begin position="77"/>
        <end position="211"/>
    </location>
</feature>
<evidence type="ECO:0000256" key="4">
    <source>
        <dbReference type="ARBA" id="ARBA00023136"/>
    </source>
</evidence>
<name>A0A1T5ATV0_9SPHI</name>
<dbReference type="InterPro" id="IPR011990">
    <property type="entry name" value="TPR-like_helical_dom_sf"/>
</dbReference>
<dbReference type="PROSITE" id="PS51257">
    <property type="entry name" value="PROKAR_LIPOPROTEIN"/>
    <property type="match status" value="1"/>
</dbReference>
<evidence type="ECO:0000256" key="5">
    <source>
        <dbReference type="ARBA" id="ARBA00023237"/>
    </source>
</evidence>
<dbReference type="EMBL" id="FUZF01000001">
    <property type="protein sequence ID" value="SKB38366.1"/>
    <property type="molecule type" value="Genomic_DNA"/>
</dbReference>
<keyword evidence="4" id="KW-0472">Membrane</keyword>
<dbReference type="GO" id="GO:0009279">
    <property type="term" value="C:cell outer membrane"/>
    <property type="evidence" value="ECO:0007669"/>
    <property type="project" value="UniProtKB-SubCell"/>
</dbReference>
<keyword evidence="5" id="KW-0998">Cell outer membrane</keyword>
<evidence type="ECO:0000259" key="7">
    <source>
        <dbReference type="Pfam" id="PF14322"/>
    </source>
</evidence>
<dbReference type="AlphaFoldDB" id="A0A1T5ATV0"/>
<evidence type="ECO:0000256" key="2">
    <source>
        <dbReference type="ARBA" id="ARBA00006275"/>
    </source>
</evidence>
<dbReference type="InterPro" id="IPR012944">
    <property type="entry name" value="SusD_RagB_dom"/>
</dbReference>
<evidence type="ECO:0000313" key="8">
    <source>
        <dbReference type="EMBL" id="SKB38366.1"/>
    </source>
</evidence>
<dbReference type="InterPro" id="IPR033985">
    <property type="entry name" value="SusD-like_N"/>
</dbReference>
<sequence length="488" mass="55725">MINKKISLLVSVILLLMSSCQKWLKITPTDQFSASELFTNKDGYLKALNGIYVDMTASRSYGQTLSVGAIDALAHYYHINSSTHNYYEVASHIYTDSTSIRIFDGIWSSSYKMIADANVLLEKTPNSPGGILPQPYYSIVKGEALALRAFLHFDLLRLFGPVWTADKINVPTLPYALHSGTDLHPLLSPKEYLDQVIKDLEEAARLLADDPIRSSGVRHEENPTGDNSLYFRQYRLNYYAVQALLCRAYQWKQDREKTYSLAKDLLSEINPGPNSKFPFVSNANATHNTLKDRLFSTEVIFSLYTNNRNNLFNSTFSSILPKVQKLTFNLDNSDYSRVRELYDDENDYREDIWQLRTDNSITSLTCTKFEAIANAPGQYMMPLIRLSEIILMLAESSPLQAEGVEYLNTVRRSRNAVNLNPTDRNALLQFISKEFRKEMIGEGQQFYYYKRTQQANLPRIDRLTGTATMFLQNYVIPVPDSEIAVRSN</sequence>
<dbReference type="Proteomes" id="UP000190150">
    <property type="component" value="Unassembled WGS sequence"/>
</dbReference>
<comment type="subcellular location">
    <subcellularLocation>
        <location evidence="1">Cell outer membrane</location>
    </subcellularLocation>
</comment>
<keyword evidence="3" id="KW-0732">Signal</keyword>
<reference evidence="9" key="1">
    <citation type="submission" date="2017-02" db="EMBL/GenBank/DDBJ databases">
        <authorList>
            <person name="Varghese N."/>
            <person name="Submissions S."/>
        </authorList>
    </citation>
    <scope>NUCLEOTIDE SEQUENCE [LARGE SCALE GENOMIC DNA]</scope>
    <source>
        <strain evidence="9">DSM 24091</strain>
    </source>
</reference>
<gene>
    <name evidence="8" type="ORF">SAMN05660841_00160</name>
</gene>
<keyword evidence="9" id="KW-1185">Reference proteome</keyword>
<dbReference type="Gene3D" id="1.25.40.390">
    <property type="match status" value="1"/>
</dbReference>
<proteinExistence type="inferred from homology"/>
<dbReference type="STRING" id="1513896.SAMN05660841_00160"/>
<feature type="domain" description="RagB/SusD" evidence="6">
    <location>
        <begin position="291"/>
        <end position="452"/>
    </location>
</feature>
<dbReference type="OrthoDB" id="1097962at2"/>
<evidence type="ECO:0000259" key="6">
    <source>
        <dbReference type="Pfam" id="PF07980"/>
    </source>
</evidence>